<sequence>MVFIFITAALILFLRSYDSLLCCKRLRRGQGASAKPKSRSQRRRLGGVAIELGEPRYPPPAYTGYEKTGAMV</sequence>
<name>A0AA39PZH6_9AGAR</name>
<evidence type="ECO:0008006" key="4">
    <source>
        <dbReference type="Google" id="ProtNLM"/>
    </source>
</evidence>
<organism evidence="2 3">
    <name type="scientific">Armillaria luteobubalina</name>
    <dbReference type="NCBI Taxonomy" id="153913"/>
    <lineage>
        <taxon>Eukaryota</taxon>
        <taxon>Fungi</taxon>
        <taxon>Dikarya</taxon>
        <taxon>Basidiomycota</taxon>
        <taxon>Agaricomycotina</taxon>
        <taxon>Agaricomycetes</taxon>
        <taxon>Agaricomycetidae</taxon>
        <taxon>Agaricales</taxon>
        <taxon>Marasmiineae</taxon>
        <taxon>Physalacriaceae</taxon>
        <taxon>Armillaria</taxon>
    </lineage>
</organism>
<protein>
    <recommendedName>
        <fullName evidence="4">Secreted protein</fullName>
    </recommendedName>
</protein>
<dbReference type="AlphaFoldDB" id="A0AA39PZH6"/>
<proteinExistence type="predicted"/>
<keyword evidence="3" id="KW-1185">Reference proteome</keyword>
<accession>A0AA39PZH6</accession>
<feature type="signal peptide" evidence="1">
    <location>
        <begin position="1"/>
        <end position="19"/>
    </location>
</feature>
<dbReference type="EMBL" id="JAUEPU010000025">
    <property type="protein sequence ID" value="KAK0493432.1"/>
    <property type="molecule type" value="Genomic_DNA"/>
</dbReference>
<comment type="caution">
    <text evidence="2">The sequence shown here is derived from an EMBL/GenBank/DDBJ whole genome shotgun (WGS) entry which is preliminary data.</text>
</comment>
<gene>
    <name evidence="2" type="ORF">EDD18DRAFT_1180070</name>
</gene>
<evidence type="ECO:0000256" key="1">
    <source>
        <dbReference type="SAM" id="SignalP"/>
    </source>
</evidence>
<dbReference type="Proteomes" id="UP001175228">
    <property type="component" value="Unassembled WGS sequence"/>
</dbReference>
<feature type="chain" id="PRO_5041313403" description="Secreted protein" evidence="1">
    <location>
        <begin position="20"/>
        <end position="72"/>
    </location>
</feature>
<keyword evidence="1" id="KW-0732">Signal</keyword>
<reference evidence="2" key="1">
    <citation type="submission" date="2023-06" db="EMBL/GenBank/DDBJ databases">
        <authorList>
            <consortium name="Lawrence Berkeley National Laboratory"/>
            <person name="Ahrendt S."/>
            <person name="Sahu N."/>
            <person name="Indic B."/>
            <person name="Wong-Bajracharya J."/>
            <person name="Merenyi Z."/>
            <person name="Ke H.-M."/>
            <person name="Monk M."/>
            <person name="Kocsube S."/>
            <person name="Drula E."/>
            <person name="Lipzen A."/>
            <person name="Balint B."/>
            <person name="Henrissat B."/>
            <person name="Andreopoulos B."/>
            <person name="Martin F.M."/>
            <person name="Harder C.B."/>
            <person name="Rigling D."/>
            <person name="Ford K.L."/>
            <person name="Foster G.D."/>
            <person name="Pangilinan J."/>
            <person name="Papanicolaou A."/>
            <person name="Barry K."/>
            <person name="LaButti K."/>
            <person name="Viragh M."/>
            <person name="Koriabine M."/>
            <person name="Yan M."/>
            <person name="Riley R."/>
            <person name="Champramary S."/>
            <person name="Plett K.L."/>
            <person name="Tsai I.J."/>
            <person name="Slot J."/>
            <person name="Sipos G."/>
            <person name="Plett J."/>
            <person name="Nagy L.G."/>
            <person name="Grigoriev I.V."/>
        </authorList>
    </citation>
    <scope>NUCLEOTIDE SEQUENCE</scope>
    <source>
        <strain evidence="2">HWK02</strain>
    </source>
</reference>
<evidence type="ECO:0000313" key="2">
    <source>
        <dbReference type="EMBL" id="KAK0493432.1"/>
    </source>
</evidence>
<evidence type="ECO:0000313" key="3">
    <source>
        <dbReference type="Proteomes" id="UP001175228"/>
    </source>
</evidence>